<dbReference type="FunFam" id="2.10.70.10:FF:000045">
    <property type="entry name" value="Pappalysin 1"/>
    <property type="match status" value="1"/>
</dbReference>
<feature type="region of interest" description="Disordered" evidence="7">
    <location>
        <begin position="321"/>
        <end position="342"/>
    </location>
</feature>
<dbReference type="NCBIfam" id="TIGR02232">
    <property type="entry name" value="myxo_disulf_rpt"/>
    <property type="match status" value="1"/>
</dbReference>
<dbReference type="InterPro" id="IPR043543">
    <property type="entry name" value="PAPPA/PAPPA2"/>
</dbReference>
<feature type="domain" description="Sushi" evidence="9">
    <location>
        <begin position="1732"/>
        <end position="1787"/>
    </location>
</feature>
<dbReference type="PANTHER" id="PTHR46130:SF1">
    <property type="entry name" value="PAPPALYSIN-2"/>
    <property type="match status" value="1"/>
</dbReference>
<dbReference type="GO" id="GO:0007166">
    <property type="term" value="P:cell surface receptor signaling pathway"/>
    <property type="evidence" value="ECO:0007669"/>
    <property type="project" value="TreeGrafter"/>
</dbReference>
<accession>L5MFI7</accession>
<feature type="compositionally biased region" description="Polar residues" evidence="7">
    <location>
        <begin position="231"/>
        <end position="243"/>
    </location>
</feature>
<gene>
    <name evidence="10" type="ORF">MDA_GLEAN10016494</name>
</gene>
<dbReference type="InterPro" id="IPR036116">
    <property type="entry name" value="FN3_sf"/>
</dbReference>
<dbReference type="InterPro" id="IPR000800">
    <property type="entry name" value="Notch_dom"/>
</dbReference>
<dbReference type="SUPFAM" id="SSF49899">
    <property type="entry name" value="Concanavalin A-like lectins/glucanases"/>
    <property type="match status" value="1"/>
</dbReference>
<dbReference type="InterPro" id="IPR000436">
    <property type="entry name" value="Sushi_SCR_CCP_dom"/>
</dbReference>
<keyword evidence="5" id="KW-0325">Glycoprotein</keyword>
<evidence type="ECO:0000256" key="8">
    <source>
        <dbReference type="SAM" id="SignalP"/>
    </source>
</evidence>
<keyword evidence="6" id="KW-0768">Sushi</keyword>
<dbReference type="Pfam" id="PF00066">
    <property type="entry name" value="Notch"/>
    <property type="match status" value="1"/>
</dbReference>
<dbReference type="Gene3D" id="3.40.390.10">
    <property type="entry name" value="Collagenase (Catalytic Domain)"/>
    <property type="match status" value="1"/>
</dbReference>
<dbReference type="CDD" id="cd00033">
    <property type="entry name" value="CCP"/>
    <property type="match status" value="2"/>
</dbReference>
<dbReference type="EMBL" id="KB100891">
    <property type="protein sequence ID" value="ELK37161.1"/>
    <property type="molecule type" value="Genomic_DNA"/>
</dbReference>
<dbReference type="InterPro" id="IPR008754">
    <property type="entry name" value="Peptidase_M43"/>
</dbReference>
<dbReference type="eggNOG" id="ENOG502SCUW">
    <property type="taxonomic scope" value="Eukaryota"/>
</dbReference>
<dbReference type="Gene3D" id="2.60.120.200">
    <property type="match status" value="1"/>
</dbReference>
<dbReference type="Gene3D" id="2.10.70.10">
    <property type="entry name" value="Complement Module, domain 1"/>
    <property type="match status" value="2"/>
</dbReference>
<evidence type="ECO:0000256" key="4">
    <source>
        <dbReference type="ARBA" id="ARBA00023157"/>
    </source>
</evidence>
<reference evidence="11" key="1">
    <citation type="journal article" date="2013" name="Science">
        <title>Comparative analysis of bat genomes provides insight into the evolution of flight and immunity.</title>
        <authorList>
            <person name="Zhang G."/>
            <person name="Cowled C."/>
            <person name="Shi Z."/>
            <person name="Huang Z."/>
            <person name="Bishop-Lilly K.A."/>
            <person name="Fang X."/>
            <person name="Wynne J.W."/>
            <person name="Xiong Z."/>
            <person name="Baker M.L."/>
            <person name="Zhao W."/>
            <person name="Tachedjian M."/>
            <person name="Zhu Y."/>
            <person name="Zhou P."/>
            <person name="Jiang X."/>
            <person name="Ng J."/>
            <person name="Yang L."/>
            <person name="Wu L."/>
            <person name="Xiao J."/>
            <person name="Feng Y."/>
            <person name="Chen Y."/>
            <person name="Sun X."/>
            <person name="Zhang Y."/>
            <person name="Marsh G.A."/>
            <person name="Crameri G."/>
            <person name="Broder C.C."/>
            <person name="Frey K.G."/>
            <person name="Wang L.F."/>
            <person name="Wang J."/>
        </authorList>
    </citation>
    <scope>NUCLEOTIDE SEQUENCE [LARGE SCALE GENOMIC DNA]</scope>
</reference>
<dbReference type="MEROPS" id="M43.005"/>
<keyword evidence="4" id="KW-1015">Disulfide bond</keyword>
<name>L5MFI7_MYODS</name>
<dbReference type="CDD" id="cd04275">
    <property type="entry name" value="ZnMc_pappalysin_like"/>
    <property type="match status" value="1"/>
</dbReference>
<sequence>MMCLQILRVSLLVLAGWALSTASSEPGWTHKRSLAQRGHLNEMLSEGERCWLGTRIRRPKASPQHHLFGVYPSRPGSSLRPYPMGDQGTHHAGRSKPAAEGMAVNSIPPDWTAHAAVRTGAEQLAALWVGDGPIGQWELLGDDDTYLDDRGSKASLGEAGTWEGSATAATIITTFARQKEPRPETRRKGLAKLRRRRQVVKGLAEGMRGDPDVTPQHFGPWPKRPLMHGVRTSSSEDSVQNGRGNPYWEAETSNPHGGGLPILYFSGRRERLLLRPEVLAEVPREAFTVEAWVKPEGGQSSPTIIAGDDLWFFVPGDKVSPSTSHSPVRDTQATLKPHEDSGPWAVSYGQGARMWNSKEQQKDKNLGFLQGPLPPLPPHLSASQPQHSGLQKAMEIPMLIPVILACDESMTRKAHTILVFDGWPSSSSSVLLFPCLVLSLGGGVLGVFDNCSHTVSDKGWSLGIHSGKDTGRRDARFFFSLRTDRVKKATIMIGHSRYQPGTWTHVAATYDGLRMALYVDGTQVASSLDQSGPLNSPFMASCRSLLLGGDSSENGHSFRGHLGTLVLWSTALSQSHLQHSPQHPREVEELTTLILTASFEPLEHQWAPFRDDKYPRLEVLQGYEPEPEIMSPLQPPLCGQTACDNVELISHYNGHWPLRGEKVIRYQVVNICDDEGLNPTVTDEQISRQHKVLNEAFGRYNITWQLSVYQVHNSTLRHRAVLINCEPSKIGNDHCDPECEHPLTGYDGGDCRLQGRCYSWNRRDGLCHVECNNMLNDFDDGDCCDPEVADVQKTCFDPDSPKRAYMSVKELKEALQLNGTHFLNVYFASSVREDLAGAATWPWDKEAISHLGGVVLNPAYYGMPGHTNIMVHEVGHVLGLYHVFKGVSERESCDDPCRETVPSMDTGDLCADTAPTPKSKLCQDPEPTNDTCGFTHFLGAPFSNYMSYTDDDCTDSFTPNQVARMHCYLDLVYQQWSQSRKPTPIPIPPMVIGQTNTSLTIHWLPPISGVVYDRAPGSMCGACTEDGTFRQYVHTASSRRVCDSSGYWTPEEAVGPPDVDQPCEPSLQAWSPELHLYHMNMTVPCPAEGCSLELLFQHPVHADTLTLWVTYLSVDTSQALFDTEILLEHQKSVHLGPLDTFCDTPLTIKLHVDGKVLGVKVYTFDERLEVDAALLTSQPHSPLCSGCRPLRYQVLREPPFASGLPAEATHPHRKFTDTEVTPGEVYQYQVQAVAGAELGEASPPLIHIHGAPYCGDGKVARNLGEECDDGDLLSGDGCSRTCNLEEGFNCAGEPSLCYVFEGDGICEPFEKETSLIDCGLYTPSGYLDQWATHAYSAYEDKNKCPVSLVTGEPHFTVCTSYHPDLLNHRPLPGWLPCVPSGNRSREEGSEQLEGSLEREDEVWLKVCFSRPGVATTIFIFLTSDGLVSGKRQRPTVTVHLTDISGNNHSLGIYELSCQHNPLVVNVTLHPNVLSHLTASVLLNFSSPFIGISAVALRTASHLNPSLPNDCVPEHEGQNHQGQSCVHRPCGEQSSCAPLLLEHTDVVNCTSGGPGHMKCAITCQKGFALQGSSGQYLRPMQKDILLTCSSGLWDRTVRCMPLDCGLPDPALVNYATFSCPEGTSFLQRCSISCVPPAKLQGLSPWLTCLEDGLWSLPEAYCKLECDTPPAIPNANLLLPHCLQGHHDVGSACRYECKPGYYVVESAESKVRKKFLKIQCLEDGTWEQGSCIPVVCEPPSPVFEGMYECTNGFELDSQCVLNCNQESERLSILCTKEGLWTEEFKLCEKLQGECPPPPSELNFVEYKCEQGYGIGAVCTPSCVVPPRDSVILPENITADTLEHWMEPVKVQSIVCTGRRQWHPDPVLIHCIQSCEPFQADGWCDTINNRAYCHYDGGDCCSSTLSSKKVIPFAADCDLDECTCRDPKAEENQ</sequence>
<feature type="domain" description="Sushi" evidence="9">
    <location>
        <begin position="1662"/>
        <end position="1731"/>
    </location>
</feature>
<protein>
    <submittedName>
        <fullName evidence="10">Pappalysin-2</fullName>
    </submittedName>
</protein>
<dbReference type="InterPro" id="IPR024079">
    <property type="entry name" value="MetalloPept_cat_dom_sf"/>
</dbReference>
<keyword evidence="11" id="KW-1185">Reference proteome</keyword>
<dbReference type="Pfam" id="PF00084">
    <property type="entry name" value="Sushi"/>
    <property type="match status" value="1"/>
</dbReference>
<dbReference type="Pfam" id="PF25900">
    <property type="entry name" value="PAPPA"/>
    <property type="match status" value="1"/>
</dbReference>
<dbReference type="SUPFAM" id="SSF57535">
    <property type="entry name" value="Complement control module/SCR domain"/>
    <property type="match status" value="3"/>
</dbReference>
<comment type="caution">
    <text evidence="6">Lacks conserved residue(s) required for the propagation of feature annotation.</text>
</comment>
<feature type="compositionally biased region" description="Polar residues" evidence="7">
    <location>
        <begin position="321"/>
        <end position="334"/>
    </location>
</feature>
<comment type="similarity">
    <text evidence="1">Belongs to the peptidase M43B family.</text>
</comment>
<evidence type="ECO:0000256" key="7">
    <source>
        <dbReference type="SAM" id="MobiDB-lite"/>
    </source>
</evidence>
<evidence type="ECO:0000256" key="6">
    <source>
        <dbReference type="PROSITE-ProRule" id="PRU00302"/>
    </source>
</evidence>
<dbReference type="InterPro" id="IPR011936">
    <property type="entry name" value="Myxo_disulph_rpt"/>
</dbReference>
<dbReference type="GO" id="GO:0006508">
    <property type="term" value="P:proteolysis"/>
    <property type="evidence" value="ECO:0007669"/>
    <property type="project" value="TreeGrafter"/>
</dbReference>
<evidence type="ECO:0000256" key="3">
    <source>
        <dbReference type="ARBA" id="ARBA00022737"/>
    </source>
</evidence>
<dbReference type="Pfam" id="PF13385">
    <property type="entry name" value="Laminin_G_3"/>
    <property type="match status" value="1"/>
</dbReference>
<dbReference type="SUPFAM" id="SSF55486">
    <property type="entry name" value="Metalloproteases ('zincins'), catalytic domain"/>
    <property type="match status" value="2"/>
</dbReference>
<dbReference type="SUPFAM" id="SSF49265">
    <property type="entry name" value="Fibronectin type III"/>
    <property type="match status" value="1"/>
</dbReference>
<evidence type="ECO:0000259" key="9">
    <source>
        <dbReference type="PROSITE" id="PS50923"/>
    </source>
</evidence>
<evidence type="ECO:0000256" key="1">
    <source>
        <dbReference type="ARBA" id="ARBA00008721"/>
    </source>
</evidence>
<keyword evidence="2 8" id="KW-0732">Signal</keyword>
<dbReference type="Proteomes" id="UP000010556">
    <property type="component" value="Unassembled WGS sequence"/>
</dbReference>
<feature type="signal peptide" evidence="8">
    <location>
        <begin position="1"/>
        <end position="22"/>
    </location>
</feature>
<dbReference type="InterPro" id="IPR006558">
    <property type="entry name" value="LamG-like"/>
</dbReference>
<evidence type="ECO:0000313" key="11">
    <source>
        <dbReference type="Proteomes" id="UP000010556"/>
    </source>
</evidence>
<dbReference type="Pfam" id="PF05572">
    <property type="entry name" value="Peptidase_M43"/>
    <property type="match status" value="1"/>
</dbReference>
<dbReference type="PROSITE" id="PS50923">
    <property type="entry name" value="SUSHI"/>
    <property type="match status" value="2"/>
</dbReference>
<dbReference type="GO" id="GO:0005615">
    <property type="term" value="C:extracellular space"/>
    <property type="evidence" value="ECO:0007669"/>
    <property type="project" value="TreeGrafter"/>
</dbReference>
<evidence type="ECO:0000256" key="2">
    <source>
        <dbReference type="ARBA" id="ARBA00022729"/>
    </source>
</evidence>
<evidence type="ECO:0000256" key="5">
    <source>
        <dbReference type="ARBA" id="ARBA00023180"/>
    </source>
</evidence>
<dbReference type="SMART" id="SM00032">
    <property type="entry name" value="CCP"/>
    <property type="match status" value="4"/>
</dbReference>
<dbReference type="InterPro" id="IPR035976">
    <property type="entry name" value="Sushi/SCR/CCP_sf"/>
</dbReference>
<dbReference type="SMART" id="SM00004">
    <property type="entry name" value="NL"/>
    <property type="match status" value="2"/>
</dbReference>
<dbReference type="InterPro" id="IPR058897">
    <property type="entry name" value="PAPPA_SD_C"/>
</dbReference>
<keyword evidence="3" id="KW-0677">Repeat</keyword>
<dbReference type="InterPro" id="IPR013320">
    <property type="entry name" value="ConA-like_dom_sf"/>
</dbReference>
<proteinExistence type="inferred from homology"/>
<dbReference type="GO" id="GO:0004222">
    <property type="term" value="F:metalloendopeptidase activity"/>
    <property type="evidence" value="ECO:0007669"/>
    <property type="project" value="TreeGrafter"/>
</dbReference>
<evidence type="ECO:0000313" key="10">
    <source>
        <dbReference type="EMBL" id="ELK37161.1"/>
    </source>
</evidence>
<dbReference type="PANTHER" id="PTHR46130">
    <property type="entry name" value="LAMGL DOMAIN-CONTAINING PROTEIN"/>
    <property type="match status" value="1"/>
</dbReference>
<organism evidence="10 11">
    <name type="scientific">Myotis davidii</name>
    <name type="common">David's myotis</name>
    <dbReference type="NCBI Taxonomy" id="225400"/>
    <lineage>
        <taxon>Eukaryota</taxon>
        <taxon>Metazoa</taxon>
        <taxon>Chordata</taxon>
        <taxon>Craniata</taxon>
        <taxon>Vertebrata</taxon>
        <taxon>Euteleostomi</taxon>
        <taxon>Mammalia</taxon>
        <taxon>Eutheria</taxon>
        <taxon>Laurasiatheria</taxon>
        <taxon>Chiroptera</taxon>
        <taxon>Yangochiroptera</taxon>
        <taxon>Vespertilionidae</taxon>
        <taxon>Myotis</taxon>
    </lineage>
</organism>
<dbReference type="FunFam" id="3.40.390.10:FF:000026">
    <property type="entry name" value="Pappalysin 1"/>
    <property type="match status" value="1"/>
</dbReference>
<feature type="region of interest" description="Disordered" evidence="7">
    <location>
        <begin position="229"/>
        <end position="253"/>
    </location>
</feature>
<feature type="chain" id="PRO_5003971189" evidence="8">
    <location>
        <begin position="23"/>
        <end position="1930"/>
    </location>
</feature>
<dbReference type="SMART" id="SM00560">
    <property type="entry name" value="LamGL"/>
    <property type="match status" value="1"/>
</dbReference>